<dbReference type="AlphaFoldDB" id="A0A4Z2GCD5"/>
<organism evidence="2 3">
    <name type="scientific">Liparis tanakae</name>
    <name type="common">Tanaka's snailfish</name>
    <dbReference type="NCBI Taxonomy" id="230148"/>
    <lineage>
        <taxon>Eukaryota</taxon>
        <taxon>Metazoa</taxon>
        <taxon>Chordata</taxon>
        <taxon>Craniata</taxon>
        <taxon>Vertebrata</taxon>
        <taxon>Euteleostomi</taxon>
        <taxon>Actinopterygii</taxon>
        <taxon>Neopterygii</taxon>
        <taxon>Teleostei</taxon>
        <taxon>Neoteleostei</taxon>
        <taxon>Acanthomorphata</taxon>
        <taxon>Eupercaria</taxon>
        <taxon>Perciformes</taxon>
        <taxon>Cottioidei</taxon>
        <taxon>Cottales</taxon>
        <taxon>Liparidae</taxon>
        <taxon>Liparis</taxon>
    </lineage>
</organism>
<evidence type="ECO:0000256" key="1">
    <source>
        <dbReference type="SAM" id="MobiDB-lite"/>
    </source>
</evidence>
<reference evidence="2 3" key="1">
    <citation type="submission" date="2019-03" db="EMBL/GenBank/DDBJ databases">
        <title>First draft genome of Liparis tanakae, snailfish: a comprehensive survey of snailfish specific genes.</title>
        <authorList>
            <person name="Kim W."/>
            <person name="Song I."/>
            <person name="Jeong J.-H."/>
            <person name="Kim D."/>
            <person name="Kim S."/>
            <person name="Ryu S."/>
            <person name="Song J.Y."/>
            <person name="Lee S.K."/>
        </authorList>
    </citation>
    <scope>NUCLEOTIDE SEQUENCE [LARGE SCALE GENOMIC DNA]</scope>
    <source>
        <tissue evidence="2">Muscle</tissue>
    </source>
</reference>
<gene>
    <name evidence="2" type="ORF">EYF80_038882</name>
</gene>
<evidence type="ECO:0000313" key="3">
    <source>
        <dbReference type="Proteomes" id="UP000314294"/>
    </source>
</evidence>
<evidence type="ECO:0000313" key="2">
    <source>
        <dbReference type="EMBL" id="TNN50901.1"/>
    </source>
</evidence>
<dbReference type="Proteomes" id="UP000314294">
    <property type="component" value="Unassembled WGS sequence"/>
</dbReference>
<feature type="compositionally biased region" description="Polar residues" evidence="1">
    <location>
        <begin position="85"/>
        <end position="99"/>
    </location>
</feature>
<name>A0A4Z2GCD5_9TELE</name>
<feature type="region of interest" description="Disordered" evidence="1">
    <location>
        <begin position="85"/>
        <end position="107"/>
    </location>
</feature>
<protein>
    <submittedName>
        <fullName evidence="2">Uncharacterized protein</fullName>
    </submittedName>
</protein>
<sequence length="454" mass="51659">MGIPNGTAAKMCVTVLQSGKRSHHSPSSLQAEQFGVQNTVWLQGGETHHVRMKTYTRVRRKCPVNGLVTAMTGSELHVGAMDGDQLSSTQRGEIETSQIKPDHPDRQTAADMNLVSQITRQESLEINPKQFSRVEARTRRIWQTIITFGSRYDRRRTRATDSGPLVKCLQRGQDGRKPKKGPLKTKNATERLEEIGNQTRRRGTDAQRRNIEEIEKTGQGAESFTETQPPETHMINFLIRGGQHGAAICPLDKSCAKLLNLSLNYFHTAGDLINGAFEGIYMATSLAEWRPAKSGQERPFTDRRVTTPNCLRHEELTLRIVAGTPVVLRMERVLSQTQRNLQRKAERLHHTHPPPATHLLHAPDRHRAPKLSSVIRDFTKRKIRLMDVEHYQKTCSKVKERYKVEQFKLKPRSRLHTPDNTGTKHAGRLQCRKMRRVPPYGPIFSMPDVAPRER</sequence>
<keyword evidence="3" id="KW-1185">Reference proteome</keyword>
<proteinExistence type="predicted"/>
<dbReference type="EMBL" id="SRLO01000601">
    <property type="protein sequence ID" value="TNN50901.1"/>
    <property type="molecule type" value="Genomic_DNA"/>
</dbReference>
<comment type="caution">
    <text evidence="2">The sequence shown here is derived from an EMBL/GenBank/DDBJ whole genome shotgun (WGS) entry which is preliminary data.</text>
</comment>
<accession>A0A4Z2GCD5</accession>